<keyword evidence="3" id="KW-0418">Kinase</keyword>
<keyword evidence="4" id="KW-1185">Reference proteome</keyword>
<dbReference type="EMBL" id="JAZHFS010000031">
    <property type="protein sequence ID" value="MEF2114850.1"/>
    <property type="molecule type" value="Genomic_DNA"/>
</dbReference>
<dbReference type="SMART" id="SM00388">
    <property type="entry name" value="HisKA"/>
    <property type="match status" value="1"/>
</dbReference>
<dbReference type="GO" id="GO:0016301">
    <property type="term" value="F:kinase activity"/>
    <property type="evidence" value="ECO:0007669"/>
    <property type="project" value="UniProtKB-KW"/>
</dbReference>
<dbReference type="PANTHER" id="PTHR43547">
    <property type="entry name" value="TWO-COMPONENT HISTIDINE KINASE"/>
    <property type="match status" value="1"/>
</dbReference>
<organism evidence="3 4">
    <name type="scientific">Clostridium frigoriphilum</name>
    <dbReference type="NCBI Taxonomy" id="443253"/>
    <lineage>
        <taxon>Bacteria</taxon>
        <taxon>Bacillati</taxon>
        <taxon>Bacillota</taxon>
        <taxon>Clostridia</taxon>
        <taxon>Eubacteriales</taxon>
        <taxon>Clostridiaceae</taxon>
        <taxon>Clostridium</taxon>
    </lineage>
</organism>
<dbReference type="CDD" id="cd00082">
    <property type="entry name" value="HisKA"/>
    <property type="match status" value="1"/>
</dbReference>
<evidence type="ECO:0000256" key="1">
    <source>
        <dbReference type="ARBA" id="ARBA00022553"/>
    </source>
</evidence>
<evidence type="ECO:0000259" key="2">
    <source>
        <dbReference type="SMART" id="SM00388"/>
    </source>
</evidence>
<keyword evidence="1" id="KW-0597">Phosphoprotein</keyword>
<sequence>MLSRLEETFIRESRFSSYAAHELKNSLTVIKTNIDVLYLDEDPSKQDCLESLEVVKKQTNRMIALVNDLLDMSTVNSYKMAAW</sequence>
<dbReference type="PANTHER" id="PTHR43547:SF2">
    <property type="entry name" value="HYBRID SIGNAL TRANSDUCTION HISTIDINE KINASE C"/>
    <property type="match status" value="1"/>
</dbReference>
<protein>
    <submittedName>
        <fullName evidence="3">Histidine kinase dimerization/phospho-acceptor domain-containing protein</fullName>
    </submittedName>
</protein>
<evidence type="ECO:0000313" key="4">
    <source>
        <dbReference type="Proteomes" id="UP001498469"/>
    </source>
</evidence>
<accession>A0ABU7UTY2</accession>
<comment type="caution">
    <text evidence="3">The sequence shown here is derived from an EMBL/GenBank/DDBJ whole genome shotgun (WGS) entry which is preliminary data.</text>
</comment>
<gene>
    <name evidence="3" type="ORF">SJI18_21415</name>
</gene>
<reference evidence="3 4" key="1">
    <citation type="submission" date="2023-11" db="EMBL/GenBank/DDBJ databases">
        <title>Draft genome sequence of a psychrophilic Clostridium strain from permafrost water brine.</title>
        <authorList>
            <person name="Shcherbakova V.A."/>
            <person name="Trubitsyn V.E."/>
            <person name="Zakharyuk A.G."/>
        </authorList>
    </citation>
    <scope>NUCLEOTIDE SEQUENCE [LARGE SCALE GENOMIC DNA]</scope>
    <source>
        <strain evidence="3 4">14F</strain>
    </source>
</reference>
<keyword evidence="3" id="KW-0808">Transferase</keyword>
<dbReference type="InterPro" id="IPR003661">
    <property type="entry name" value="HisK_dim/P_dom"/>
</dbReference>
<proteinExistence type="predicted"/>
<evidence type="ECO:0000313" key="3">
    <source>
        <dbReference type="EMBL" id="MEF2114850.1"/>
    </source>
</evidence>
<name>A0ABU7UTY2_9CLOT</name>
<dbReference type="Pfam" id="PF00512">
    <property type="entry name" value="HisKA"/>
    <property type="match status" value="1"/>
</dbReference>
<dbReference type="RefSeq" id="WP_216248931.1">
    <property type="nucleotide sequence ID" value="NZ_JAZHFS010000031.1"/>
</dbReference>
<dbReference type="Proteomes" id="UP001498469">
    <property type="component" value="Unassembled WGS sequence"/>
</dbReference>
<feature type="domain" description="Signal transduction histidine kinase dimerisation/phosphoacceptor" evidence="2">
    <location>
        <begin position="11"/>
        <end position="78"/>
    </location>
</feature>